<evidence type="ECO:0000256" key="1">
    <source>
        <dbReference type="SAM" id="MobiDB-lite"/>
    </source>
</evidence>
<proteinExistence type="predicted"/>
<sequence>MQKPTGIDEEPPNINEPPSQRHIDYRKVFSNRGLVGAHNFLFVQPNDIPRLPFHCQLLLHVAPHYRYEEPNALIGQIEAYLAEDPKREPTTTACPNDYDGVRYSGQGADCHSRLSLRCVDRLIRRPRSESRRAVDVPRHAARTRYSHAHPLDPCMVVSTDLGLSRIPRILTHG</sequence>
<evidence type="ECO:0000313" key="2">
    <source>
        <dbReference type="EMBL" id="KAK0430039.1"/>
    </source>
</evidence>
<dbReference type="Proteomes" id="UP001175226">
    <property type="component" value="Unassembled WGS sequence"/>
</dbReference>
<dbReference type="EMBL" id="JAUEPT010000176">
    <property type="protein sequence ID" value="KAK0430039.1"/>
    <property type="molecule type" value="Genomic_DNA"/>
</dbReference>
<protein>
    <submittedName>
        <fullName evidence="2">Uncharacterized protein</fullName>
    </submittedName>
</protein>
<accession>A0AA39MDS9</accession>
<keyword evidence="3" id="KW-1185">Reference proteome</keyword>
<feature type="region of interest" description="Disordered" evidence="1">
    <location>
        <begin position="1"/>
        <end position="20"/>
    </location>
</feature>
<gene>
    <name evidence="2" type="ORF">EV421DRAFT_1861078</name>
</gene>
<evidence type="ECO:0000313" key="3">
    <source>
        <dbReference type="Proteomes" id="UP001175226"/>
    </source>
</evidence>
<reference evidence="2" key="1">
    <citation type="submission" date="2023-06" db="EMBL/GenBank/DDBJ databases">
        <authorList>
            <consortium name="Lawrence Berkeley National Laboratory"/>
            <person name="Ahrendt S."/>
            <person name="Sahu N."/>
            <person name="Indic B."/>
            <person name="Wong-Bajracharya J."/>
            <person name="Merenyi Z."/>
            <person name="Ke H.-M."/>
            <person name="Monk M."/>
            <person name="Kocsube S."/>
            <person name="Drula E."/>
            <person name="Lipzen A."/>
            <person name="Balint B."/>
            <person name="Henrissat B."/>
            <person name="Andreopoulos B."/>
            <person name="Martin F.M."/>
            <person name="Harder C.B."/>
            <person name="Rigling D."/>
            <person name="Ford K.L."/>
            <person name="Foster G.D."/>
            <person name="Pangilinan J."/>
            <person name="Papanicolaou A."/>
            <person name="Barry K."/>
            <person name="LaButti K."/>
            <person name="Viragh M."/>
            <person name="Koriabine M."/>
            <person name="Yan M."/>
            <person name="Riley R."/>
            <person name="Champramary S."/>
            <person name="Plett K.L."/>
            <person name="Tsai I.J."/>
            <person name="Slot J."/>
            <person name="Sipos G."/>
            <person name="Plett J."/>
            <person name="Nagy L.G."/>
            <person name="Grigoriev I.V."/>
        </authorList>
    </citation>
    <scope>NUCLEOTIDE SEQUENCE</scope>
    <source>
        <strain evidence="2">FPL87.14</strain>
    </source>
</reference>
<name>A0AA39MDS9_9AGAR</name>
<organism evidence="2 3">
    <name type="scientific">Armillaria borealis</name>
    <dbReference type="NCBI Taxonomy" id="47425"/>
    <lineage>
        <taxon>Eukaryota</taxon>
        <taxon>Fungi</taxon>
        <taxon>Dikarya</taxon>
        <taxon>Basidiomycota</taxon>
        <taxon>Agaricomycotina</taxon>
        <taxon>Agaricomycetes</taxon>
        <taxon>Agaricomycetidae</taxon>
        <taxon>Agaricales</taxon>
        <taxon>Marasmiineae</taxon>
        <taxon>Physalacriaceae</taxon>
        <taxon>Armillaria</taxon>
    </lineage>
</organism>
<dbReference type="AlphaFoldDB" id="A0AA39MDS9"/>
<comment type="caution">
    <text evidence="2">The sequence shown here is derived from an EMBL/GenBank/DDBJ whole genome shotgun (WGS) entry which is preliminary data.</text>
</comment>